<dbReference type="Pfam" id="PF11138">
    <property type="entry name" value="DUF2911"/>
    <property type="match status" value="1"/>
</dbReference>
<sequence>MKKSYSAISAMILIAFLCISSSGYAQLTFLPRGSQMAKVSQRIGNTDVTIVYSRPSVNDREIWGALVPYGMNNLGFGTAAESPWRAGANENTIFKTSHDLTIGGKTLPAGKYGLHMVVNEDNTATVIFSKNHTAWGSYFYEPSEDVIKVDVEAKEVPHVEQLTYMFTDVDANSAVASLNWEKKQIPFKVETDVTNNVLAEIRNQLQTTPGFNRQSWEQAANFAQNNGGDLDEALGWVDAAIAGQFFSQKNFNNLSIKSQILAKQGKEAEAKALMEEAMPLGTVFQVHGYGRQLIGQGKTQEALEVFKWNAKNHKGTWPVHYGLARGYSAVGDNKSTVKHLKLALENAPAQANRDRVQANLDKAEKGEGIN</sequence>
<reference evidence="3" key="1">
    <citation type="submission" date="2016-11" db="EMBL/GenBank/DDBJ databases">
        <authorList>
            <person name="Varghese N."/>
            <person name="Submissions S."/>
        </authorList>
    </citation>
    <scope>NUCLEOTIDE SEQUENCE [LARGE SCALE GENOMIC DNA]</scope>
    <source>
        <strain evidence="3">DSM 22638</strain>
    </source>
</reference>
<dbReference type="InterPro" id="IPR021314">
    <property type="entry name" value="DUF2911"/>
</dbReference>
<dbReference type="STRING" id="570519.SAMN04488116_0691"/>
<evidence type="ECO:0000256" key="1">
    <source>
        <dbReference type="SAM" id="SignalP"/>
    </source>
</evidence>
<accession>A0A1M5IGI3</accession>
<keyword evidence="3" id="KW-1185">Reference proteome</keyword>
<feature type="chain" id="PRO_5013382069" description="DUF2911 domain-containing protein" evidence="1">
    <location>
        <begin position="26"/>
        <end position="370"/>
    </location>
</feature>
<protein>
    <recommendedName>
        <fullName evidence="4">DUF2911 domain-containing protein</fullName>
    </recommendedName>
</protein>
<evidence type="ECO:0008006" key="4">
    <source>
        <dbReference type="Google" id="ProtNLM"/>
    </source>
</evidence>
<dbReference type="AlphaFoldDB" id="A0A1M5IGI3"/>
<keyword evidence="1" id="KW-0732">Signal</keyword>
<gene>
    <name evidence="2" type="ORF">SAMN04488116_0691</name>
</gene>
<organism evidence="2 3">
    <name type="scientific">Flagellimonas flava</name>
    <dbReference type="NCBI Taxonomy" id="570519"/>
    <lineage>
        <taxon>Bacteria</taxon>
        <taxon>Pseudomonadati</taxon>
        <taxon>Bacteroidota</taxon>
        <taxon>Flavobacteriia</taxon>
        <taxon>Flavobacteriales</taxon>
        <taxon>Flavobacteriaceae</taxon>
        <taxon>Flagellimonas</taxon>
    </lineage>
</organism>
<dbReference type="RefSeq" id="WP_073176483.1">
    <property type="nucleotide sequence ID" value="NZ_FQWL01000001.1"/>
</dbReference>
<dbReference type="OrthoDB" id="187854at2"/>
<dbReference type="SUPFAM" id="SSF48452">
    <property type="entry name" value="TPR-like"/>
    <property type="match status" value="1"/>
</dbReference>
<name>A0A1M5IGI3_9FLAO</name>
<proteinExistence type="predicted"/>
<dbReference type="InterPro" id="IPR011990">
    <property type="entry name" value="TPR-like_helical_dom_sf"/>
</dbReference>
<evidence type="ECO:0000313" key="2">
    <source>
        <dbReference type="EMBL" id="SHG27391.1"/>
    </source>
</evidence>
<dbReference type="Gene3D" id="1.25.40.10">
    <property type="entry name" value="Tetratricopeptide repeat domain"/>
    <property type="match status" value="1"/>
</dbReference>
<feature type="signal peptide" evidence="1">
    <location>
        <begin position="1"/>
        <end position="25"/>
    </location>
</feature>
<evidence type="ECO:0000313" key="3">
    <source>
        <dbReference type="Proteomes" id="UP000184532"/>
    </source>
</evidence>
<dbReference type="EMBL" id="FQWL01000001">
    <property type="protein sequence ID" value="SHG27391.1"/>
    <property type="molecule type" value="Genomic_DNA"/>
</dbReference>
<dbReference type="Proteomes" id="UP000184532">
    <property type="component" value="Unassembled WGS sequence"/>
</dbReference>